<protein>
    <recommendedName>
        <fullName evidence="4">Sel1 repeat family protein</fullName>
    </recommendedName>
</protein>
<comment type="caution">
    <text evidence="2">The sequence shown here is derived from an EMBL/GenBank/DDBJ whole genome shotgun (WGS) entry which is preliminary data.</text>
</comment>
<feature type="coiled-coil region" evidence="1">
    <location>
        <begin position="37"/>
        <end position="64"/>
    </location>
</feature>
<name>A0A397U9S7_9GLOM</name>
<evidence type="ECO:0000256" key="1">
    <source>
        <dbReference type="SAM" id="Coils"/>
    </source>
</evidence>
<accession>A0A397U9S7</accession>
<evidence type="ECO:0008006" key="4">
    <source>
        <dbReference type="Google" id="ProtNLM"/>
    </source>
</evidence>
<evidence type="ECO:0000313" key="2">
    <source>
        <dbReference type="EMBL" id="RIB07022.1"/>
    </source>
</evidence>
<dbReference type="EMBL" id="QKWP01001723">
    <property type="protein sequence ID" value="RIB07022.1"/>
    <property type="molecule type" value="Genomic_DNA"/>
</dbReference>
<dbReference type="Gene3D" id="1.25.40.10">
    <property type="entry name" value="Tetratricopeptide repeat domain"/>
    <property type="match status" value="1"/>
</dbReference>
<dbReference type="InterPro" id="IPR011990">
    <property type="entry name" value="TPR-like_helical_dom_sf"/>
</dbReference>
<evidence type="ECO:0000313" key="3">
    <source>
        <dbReference type="Proteomes" id="UP000266673"/>
    </source>
</evidence>
<keyword evidence="3" id="KW-1185">Reference proteome</keyword>
<proteinExistence type="predicted"/>
<reference evidence="2 3" key="1">
    <citation type="submission" date="2018-06" db="EMBL/GenBank/DDBJ databases">
        <title>Comparative genomics reveals the genomic features of Rhizophagus irregularis, R. cerebriforme, R. diaphanum and Gigaspora rosea, and their symbiotic lifestyle signature.</title>
        <authorList>
            <person name="Morin E."/>
            <person name="San Clemente H."/>
            <person name="Chen E.C.H."/>
            <person name="De La Providencia I."/>
            <person name="Hainaut M."/>
            <person name="Kuo A."/>
            <person name="Kohler A."/>
            <person name="Murat C."/>
            <person name="Tang N."/>
            <person name="Roy S."/>
            <person name="Loubradou J."/>
            <person name="Henrissat B."/>
            <person name="Grigoriev I.V."/>
            <person name="Corradi N."/>
            <person name="Roux C."/>
            <person name="Martin F.M."/>
        </authorList>
    </citation>
    <scope>NUCLEOTIDE SEQUENCE [LARGE SCALE GENOMIC DNA]</scope>
    <source>
        <strain evidence="2 3">DAOM 194757</strain>
    </source>
</reference>
<organism evidence="2 3">
    <name type="scientific">Gigaspora rosea</name>
    <dbReference type="NCBI Taxonomy" id="44941"/>
    <lineage>
        <taxon>Eukaryota</taxon>
        <taxon>Fungi</taxon>
        <taxon>Fungi incertae sedis</taxon>
        <taxon>Mucoromycota</taxon>
        <taxon>Glomeromycotina</taxon>
        <taxon>Glomeromycetes</taxon>
        <taxon>Diversisporales</taxon>
        <taxon>Gigasporaceae</taxon>
        <taxon>Gigaspora</taxon>
    </lineage>
</organism>
<sequence>MSKIDKNVKILRESDKILDKIRKETESYQTKQKPNFAAKFKIAKINYENKIKEAENEYNEKLTKLIMDACVSDDYKSTFEFLQLIHKEGNTATKSQVKYNIGKRLFSGFGCKQNISMGLELIKEASDLGNSSATAWITQHKTKHYDIDR</sequence>
<keyword evidence="1" id="KW-0175">Coiled coil</keyword>
<dbReference type="Proteomes" id="UP000266673">
    <property type="component" value="Unassembled WGS sequence"/>
</dbReference>
<dbReference type="AlphaFoldDB" id="A0A397U9S7"/>
<dbReference type="OrthoDB" id="2319250at2759"/>
<dbReference type="SUPFAM" id="SSF81901">
    <property type="entry name" value="HCP-like"/>
    <property type="match status" value="1"/>
</dbReference>
<gene>
    <name evidence="2" type="ORF">C2G38_2046328</name>
</gene>